<name>A0A1J5R2E2_9ZZZZ</name>
<accession>A0A1J5R2E2</accession>
<reference evidence="1" key="1">
    <citation type="submission" date="2016-10" db="EMBL/GenBank/DDBJ databases">
        <title>Sequence of Gallionella enrichment culture.</title>
        <authorList>
            <person name="Poehlein A."/>
            <person name="Muehling M."/>
            <person name="Daniel R."/>
        </authorList>
    </citation>
    <scope>NUCLEOTIDE SEQUENCE</scope>
</reference>
<dbReference type="PANTHER" id="PTHR36302:SF1">
    <property type="entry name" value="COPPER CHAPERONE PCU(A)C"/>
    <property type="match status" value="1"/>
</dbReference>
<dbReference type="AlphaFoldDB" id="A0A1J5R2E2"/>
<dbReference type="InterPro" id="IPR007410">
    <property type="entry name" value="LpqE-like"/>
</dbReference>
<sequence>MLKSSTLRNCALIAGLLAVPAWAQTVEVRHPWVCGTVTGQTATGAFMELKSPVDATLVGVSSPVSKLAQIHQMTMDKSVMRMQAIPRLDLPAGKAVLLKPGSYHIMLTGLTRQLKKGDTVPLTLKIETKDKKLVSIVVKAEVLALTAMPM</sequence>
<dbReference type="InterPro" id="IPR058248">
    <property type="entry name" value="Lxx211020-like"/>
</dbReference>
<evidence type="ECO:0000313" key="1">
    <source>
        <dbReference type="EMBL" id="OIQ90105.1"/>
    </source>
</evidence>
<dbReference type="PANTHER" id="PTHR36302">
    <property type="entry name" value="BLR7088 PROTEIN"/>
    <property type="match status" value="1"/>
</dbReference>
<dbReference type="EMBL" id="MLJW01000304">
    <property type="protein sequence ID" value="OIQ90105.1"/>
    <property type="molecule type" value="Genomic_DNA"/>
</dbReference>
<proteinExistence type="predicted"/>
<evidence type="ECO:0008006" key="2">
    <source>
        <dbReference type="Google" id="ProtNLM"/>
    </source>
</evidence>
<comment type="caution">
    <text evidence="1">The sequence shown here is derived from an EMBL/GenBank/DDBJ whole genome shotgun (WGS) entry which is preliminary data.</text>
</comment>
<protein>
    <recommendedName>
        <fullName evidence="2">Copper chaperone PCu(A)C</fullName>
    </recommendedName>
</protein>
<dbReference type="InterPro" id="IPR036182">
    <property type="entry name" value="PCuAC_sf"/>
</dbReference>
<organism evidence="1">
    <name type="scientific">mine drainage metagenome</name>
    <dbReference type="NCBI Taxonomy" id="410659"/>
    <lineage>
        <taxon>unclassified sequences</taxon>
        <taxon>metagenomes</taxon>
        <taxon>ecological metagenomes</taxon>
    </lineage>
</organism>
<dbReference type="Gene3D" id="2.60.40.1890">
    <property type="entry name" value="PCu(A)C copper chaperone"/>
    <property type="match status" value="1"/>
</dbReference>
<gene>
    <name evidence="1" type="ORF">GALL_280150</name>
</gene>
<dbReference type="SUPFAM" id="SSF110087">
    <property type="entry name" value="DR1885-like metal-binding protein"/>
    <property type="match status" value="1"/>
</dbReference>
<dbReference type="Pfam" id="PF04314">
    <property type="entry name" value="PCuAC"/>
    <property type="match status" value="1"/>
</dbReference>